<sequence>MIWNAVEAGIQESVDGEERRGMIVSEPKPMEEVIGSLS</sequence>
<name>X0WHX6_9ZZZZ</name>
<comment type="caution">
    <text evidence="1">The sequence shown here is derived from an EMBL/GenBank/DDBJ whole genome shotgun (WGS) entry which is preliminary data.</text>
</comment>
<dbReference type="EMBL" id="BARS01022209">
    <property type="protein sequence ID" value="GAG12301.1"/>
    <property type="molecule type" value="Genomic_DNA"/>
</dbReference>
<gene>
    <name evidence="1" type="ORF">S01H1_35539</name>
</gene>
<feature type="non-terminal residue" evidence="1">
    <location>
        <position position="38"/>
    </location>
</feature>
<organism evidence="1">
    <name type="scientific">marine sediment metagenome</name>
    <dbReference type="NCBI Taxonomy" id="412755"/>
    <lineage>
        <taxon>unclassified sequences</taxon>
        <taxon>metagenomes</taxon>
        <taxon>ecological metagenomes</taxon>
    </lineage>
</organism>
<proteinExistence type="predicted"/>
<protein>
    <submittedName>
        <fullName evidence="1">Uncharacterized protein</fullName>
    </submittedName>
</protein>
<accession>X0WHX6</accession>
<dbReference type="AlphaFoldDB" id="X0WHX6"/>
<evidence type="ECO:0000313" key="1">
    <source>
        <dbReference type="EMBL" id="GAG12301.1"/>
    </source>
</evidence>
<reference evidence="1" key="1">
    <citation type="journal article" date="2014" name="Front. Microbiol.">
        <title>High frequency of phylogenetically diverse reductive dehalogenase-homologous genes in deep subseafloor sedimentary metagenomes.</title>
        <authorList>
            <person name="Kawai M."/>
            <person name="Futagami T."/>
            <person name="Toyoda A."/>
            <person name="Takaki Y."/>
            <person name="Nishi S."/>
            <person name="Hori S."/>
            <person name="Arai W."/>
            <person name="Tsubouchi T."/>
            <person name="Morono Y."/>
            <person name="Uchiyama I."/>
            <person name="Ito T."/>
            <person name="Fujiyama A."/>
            <person name="Inagaki F."/>
            <person name="Takami H."/>
        </authorList>
    </citation>
    <scope>NUCLEOTIDE SEQUENCE</scope>
    <source>
        <strain evidence="1">Expedition CK06-06</strain>
    </source>
</reference>